<dbReference type="PANTHER" id="PTHR45632">
    <property type="entry name" value="LD33804P"/>
    <property type="match status" value="1"/>
</dbReference>
<dbReference type="AlphaFoldDB" id="A0AAV2KM58"/>
<evidence type="ECO:0000313" key="5">
    <source>
        <dbReference type="EMBL" id="CAL1591133.1"/>
    </source>
</evidence>
<dbReference type="EMBL" id="OZ035841">
    <property type="protein sequence ID" value="CAL1591133.1"/>
    <property type="molecule type" value="Genomic_DNA"/>
</dbReference>
<dbReference type="Gene3D" id="3.30.710.10">
    <property type="entry name" value="Potassium Channel Kv1.1, Chain A"/>
    <property type="match status" value="1"/>
</dbReference>
<keyword evidence="2" id="KW-0677">Repeat</keyword>
<reference evidence="5 6" key="1">
    <citation type="submission" date="2024-04" db="EMBL/GenBank/DDBJ databases">
        <authorList>
            <person name="Waldvogel A.-M."/>
            <person name="Schoenle A."/>
        </authorList>
    </citation>
    <scope>NUCLEOTIDE SEQUENCE [LARGE SCALE GENOMIC DNA]</scope>
</reference>
<evidence type="ECO:0000313" key="6">
    <source>
        <dbReference type="Proteomes" id="UP001497482"/>
    </source>
</evidence>
<dbReference type="SMART" id="SM00612">
    <property type="entry name" value="Kelch"/>
    <property type="match status" value="2"/>
</dbReference>
<sequence>MGFDVTLDVLSASFKVHKVILAACSDYFRAMFTLDMREASQSSIYLQFLSAPQLEALLHCSYTGSVSLSWNCIFEFTITALKLQYQPSLDLCLGFLQREINPNSCLDVASFAEAFGIVKLLDYAEDYMLRQFQQTARYSHEVAVLHGKLYILGGKKYYGTADTINSLFRYDPLEDSWEELCSMSQARCSFSLVVLEFKLFAIGGQCHPDYLETVEQYCAAVNSWSSSSSGSSPRRNLIVDPRTPKCCSRA</sequence>
<dbReference type="Gene3D" id="2.120.10.80">
    <property type="entry name" value="Kelch-type beta propeller"/>
    <property type="match status" value="1"/>
</dbReference>
<accession>A0AAV2KM58</accession>
<dbReference type="InterPro" id="IPR015915">
    <property type="entry name" value="Kelch-typ_b-propeller"/>
</dbReference>
<name>A0AAV2KM58_KNICA</name>
<keyword evidence="6" id="KW-1185">Reference proteome</keyword>
<evidence type="ECO:0000256" key="1">
    <source>
        <dbReference type="ARBA" id="ARBA00022441"/>
    </source>
</evidence>
<dbReference type="SUPFAM" id="SSF117281">
    <property type="entry name" value="Kelch motif"/>
    <property type="match status" value="1"/>
</dbReference>
<evidence type="ECO:0000256" key="2">
    <source>
        <dbReference type="ARBA" id="ARBA00022737"/>
    </source>
</evidence>
<dbReference type="InterPro" id="IPR000210">
    <property type="entry name" value="BTB/POZ_dom"/>
</dbReference>
<keyword evidence="1" id="KW-0880">Kelch repeat</keyword>
<dbReference type="SUPFAM" id="SSF54695">
    <property type="entry name" value="POZ domain"/>
    <property type="match status" value="1"/>
</dbReference>
<evidence type="ECO:0000256" key="3">
    <source>
        <dbReference type="SAM" id="MobiDB-lite"/>
    </source>
</evidence>
<evidence type="ECO:0000259" key="4">
    <source>
        <dbReference type="PROSITE" id="PS50097"/>
    </source>
</evidence>
<protein>
    <recommendedName>
        <fullName evidence="4">BTB domain-containing protein</fullName>
    </recommendedName>
</protein>
<feature type="domain" description="BTB" evidence="4">
    <location>
        <begin position="3"/>
        <end position="70"/>
    </location>
</feature>
<organism evidence="5 6">
    <name type="scientific">Knipowitschia caucasica</name>
    <name type="common">Caucasian dwarf goby</name>
    <name type="synonym">Pomatoschistus caucasicus</name>
    <dbReference type="NCBI Taxonomy" id="637954"/>
    <lineage>
        <taxon>Eukaryota</taxon>
        <taxon>Metazoa</taxon>
        <taxon>Chordata</taxon>
        <taxon>Craniata</taxon>
        <taxon>Vertebrata</taxon>
        <taxon>Euteleostomi</taxon>
        <taxon>Actinopterygii</taxon>
        <taxon>Neopterygii</taxon>
        <taxon>Teleostei</taxon>
        <taxon>Neoteleostei</taxon>
        <taxon>Acanthomorphata</taxon>
        <taxon>Gobiaria</taxon>
        <taxon>Gobiiformes</taxon>
        <taxon>Gobioidei</taxon>
        <taxon>Gobiidae</taxon>
        <taxon>Gobiinae</taxon>
        <taxon>Knipowitschia</taxon>
    </lineage>
</organism>
<dbReference type="Pfam" id="PF21536">
    <property type="entry name" value="BTB_KLHL33"/>
    <property type="match status" value="1"/>
</dbReference>
<dbReference type="InterPro" id="IPR011333">
    <property type="entry name" value="SKP1/BTB/POZ_sf"/>
</dbReference>
<proteinExistence type="predicted"/>
<feature type="region of interest" description="Disordered" evidence="3">
    <location>
        <begin position="224"/>
        <end position="250"/>
    </location>
</feature>
<dbReference type="Proteomes" id="UP001497482">
    <property type="component" value="Chromosome 19"/>
</dbReference>
<dbReference type="PANTHER" id="PTHR45632:SF14">
    <property type="entry name" value="KELCH-LIKE PROTEIN 33"/>
    <property type="match status" value="1"/>
</dbReference>
<gene>
    <name evidence="5" type="ORF">KC01_LOCUS20543</name>
</gene>
<dbReference type="SMART" id="SM00225">
    <property type="entry name" value="BTB"/>
    <property type="match status" value="1"/>
</dbReference>
<dbReference type="PROSITE" id="PS50097">
    <property type="entry name" value="BTB"/>
    <property type="match status" value="1"/>
</dbReference>
<dbReference type="InterPro" id="IPR006652">
    <property type="entry name" value="Kelch_1"/>
</dbReference>
<dbReference type="Pfam" id="PF01344">
    <property type="entry name" value="Kelch_1"/>
    <property type="match status" value="2"/>
</dbReference>